<keyword evidence="6" id="KW-0804">Transcription</keyword>
<dbReference type="InterPro" id="IPR039355">
    <property type="entry name" value="Transcription_factor_GATA"/>
</dbReference>
<keyword evidence="4 9" id="KW-0862">Zinc</keyword>
<dbReference type="Pfam" id="PF07776">
    <property type="entry name" value="zf-AD"/>
    <property type="match status" value="1"/>
</dbReference>
<dbReference type="GO" id="GO:0000978">
    <property type="term" value="F:RNA polymerase II cis-regulatory region sequence-specific DNA binding"/>
    <property type="evidence" value="ECO:0007669"/>
    <property type="project" value="TreeGrafter"/>
</dbReference>
<dbReference type="GO" id="GO:0000981">
    <property type="term" value="F:DNA-binding transcription factor activity, RNA polymerase II-specific"/>
    <property type="evidence" value="ECO:0007669"/>
    <property type="project" value="TreeGrafter"/>
</dbReference>
<feature type="region of interest" description="Disordered" evidence="10">
    <location>
        <begin position="427"/>
        <end position="453"/>
    </location>
</feature>
<dbReference type="PROSITE" id="PS50114">
    <property type="entry name" value="GATA_ZN_FINGER_2"/>
    <property type="match status" value="1"/>
</dbReference>
<dbReference type="PRINTS" id="PR00619">
    <property type="entry name" value="GATAZNFINGER"/>
</dbReference>
<dbReference type="SMART" id="SM00868">
    <property type="entry name" value="zf-AD"/>
    <property type="match status" value="1"/>
</dbReference>
<evidence type="ECO:0000256" key="2">
    <source>
        <dbReference type="ARBA" id="ARBA00022723"/>
    </source>
</evidence>
<sequence>MCTTNVPTKFYNLCRLCLSYPIEEDCEEAKLERIFHDVERNIPRKIMTCLSIMVKDDDQLPHVICIRCSEQLDALYGFKETAKKAEILLHQFLMCMKELEGTTQEKLDKSSAMLDSMLNSRKEHHVIVSSNNPPRQCPTTATTQTRHFSDKEVAKTPSDTPPPQLLTETQIKIEPDVTIEPVPLSPHLEQSVIKLEGRVQPAGRQTPDIRPQIVFMDDPQRSSSPRSPQPCDQQMAHAQRLTEVYSPNGRQIQISSEPTSILDDEVYSLDLSLSQSKDVEMEPADLSNKKPEKVTCVPEIEFIKEEINDAASDYSNSSDPERLEVDMSQGAEDHSNSTTESAPSPTPMTPGDDDRALWRALTHNGHSPSTPLSGEASQLLRKLITCKKLGMSITPAPASHPIGRAGDQAMALTDVSRSGMDANLMKSSCRRKQSFPTKAAKEEPVDRSDSPCQDVEGEDYLPDFTGNSPWCNIQMCKNSKTNPGIARRMNLSCTNCGTRTTTIWRRNVKGEMVCNACGLYFKLHGVDRPHTMRRDTIHTRRRRPKVDRRTEVERQRRVIAPKKDSTPSEQDSEDLLSALRRQLQPHLVMALQGHKNLNYPNVQAVNYNPIITTGSPAGSAAEAESEEENYNDLPLNLVATQMAETETH</sequence>
<protein>
    <submittedName>
        <fullName evidence="13">Zinc-finger associated domain containing protein</fullName>
    </submittedName>
</protein>
<feature type="region of interest" description="Disordered" evidence="10">
    <location>
        <begin position="537"/>
        <end position="573"/>
    </location>
</feature>
<dbReference type="GO" id="GO:0000122">
    <property type="term" value="P:negative regulation of transcription by RNA polymerase II"/>
    <property type="evidence" value="ECO:0007669"/>
    <property type="project" value="TreeGrafter"/>
</dbReference>
<dbReference type="GO" id="GO:0045944">
    <property type="term" value="P:positive regulation of transcription by RNA polymerase II"/>
    <property type="evidence" value="ECO:0007669"/>
    <property type="project" value="TreeGrafter"/>
</dbReference>
<organism evidence="13 14">
    <name type="scientific">Oryctes borbonicus</name>
    <dbReference type="NCBI Taxonomy" id="1629725"/>
    <lineage>
        <taxon>Eukaryota</taxon>
        <taxon>Metazoa</taxon>
        <taxon>Ecdysozoa</taxon>
        <taxon>Arthropoda</taxon>
        <taxon>Hexapoda</taxon>
        <taxon>Insecta</taxon>
        <taxon>Pterygota</taxon>
        <taxon>Neoptera</taxon>
        <taxon>Endopterygota</taxon>
        <taxon>Coleoptera</taxon>
        <taxon>Polyphaga</taxon>
        <taxon>Scarabaeiformia</taxon>
        <taxon>Scarabaeidae</taxon>
        <taxon>Dynastinae</taxon>
        <taxon>Oryctes</taxon>
    </lineage>
</organism>
<keyword evidence="5" id="KW-0805">Transcription regulation</keyword>
<reference evidence="13 14" key="1">
    <citation type="submission" date="2015-09" db="EMBL/GenBank/DDBJ databases">
        <title>Draft genome of the scarab beetle Oryctes borbonicus.</title>
        <authorList>
            <person name="Meyer J.M."/>
            <person name="Markov G.V."/>
            <person name="Baskaran P."/>
            <person name="Herrmann M."/>
            <person name="Sommer R.J."/>
            <person name="Roedelsperger C."/>
        </authorList>
    </citation>
    <scope>NUCLEOTIDE SEQUENCE [LARGE SCALE GENOMIC DNA]</scope>
    <source>
        <strain evidence="13">OB123</strain>
        <tissue evidence="13">Whole animal</tissue>
    </source>
</reference>
<dbReference type="Proteomes" id="UP000051574">
    <property type="component" value="Unassembled WGS sequence"/>
</dbReference>
<keyword evidence="2 9" id="KW-0479">Metal-binding</keyword>
<dbReference type="FunFam" id="3.30.50.10:FF:000002">
    <property type="entry name" value="Gata transcription factor gatad"/>
    <property type="match status" value="1"/>
</dbReference>
<feature type="binding site" evidence="9">
    <location>
        <position position="14"/>
    </location>
    <ligand>
        <name>Zn(2+)</name>
        <dbReference type="ChEBI" id="CHEBI:29105"/>
    </ligand>
</feature>
<evidence type="ECO:0000256" key="7">
    <source>
        <dbReference type="ARBA" id="ARBA00023242"/>
    </source>
</evidence>
<feature type="region of interest" description="Disordered" evidence="10">
    <location>
        <begin position="128"/>
        <end position="164"/>
    </location>
</feature>
<dbReference type="SUPFAM" id="SSF57716">
    <property type="entry name" value="Glucocorticoid receptor-like (DNA-binding domain)"/>
    <property type="match status" value="2"/>
</dbReference>
<evidence type="ECO:0000256" key="3">
    <source>
        <dbReference type="ARBA" id="ARBA00022771"/>
    </source>
</evidence>
<feature type="compositionally biased region" description="Basic and acidic residues" evidence="10">
    <location>
        <begin position="319"/>
        <end position="335"/>
    </location>
</feature>
<feature type="compositionally biased region" description="Basic and acidic residues" evidence="10">
    <location>
        <begin position="439"/>
        <end position="449"/>
    </location>
</feature>
<gene>
    <name evidence="13" type="ORF">AMK59_6380</name>
</gene>
<feature type="domain" description="GATA-type" evidence="11">
    <location>
        <begin position="487"/>
        <end position="540"/>
    </location>
</feature>
<feature type="binding site" evidence="9">
    <location>
        <position position="65"/>
    </location>
    <ligand>
        <name>Zn(2+)</name>
        <dbReference type="ChEBI" id="CHEBI:29105"/>
    </ligand>
</feature>
<feature type="compositionally biased region" description="Basic and acidic residues" evidence="10">
    <location>
        <begin position="547"/>
        <end position="566"/>
    </location>
</feature>
<dbReference type="GO" id="GO:0008270">
    <property type="term" value="F:zinc ion binding"/>
    <property type="evidence" value="ECO:0007669"/>
    <property type="project" value="UniProtKB-UniRule"/>
</dbReference>
<evidence type="ECO:0000313" key="13">
    <source>
        <dbReference type="EMBL" id="KRT80118.1"/>
    </source>
</evidence>
<evidence type="ECO:0000313" key="14">
    <source>
        <dbReference type="Proteomes" id="UP000051574"/>
    </source>
</evidence>
<dbReference type="PROSITE" id="PS00344">
    <property type="entry name" value="GATA_ZN_FINGER_1"/>
    <property type="match status" value="1"/>
</dbReference>
<evidence type="ECO:0000256" key="1">
    <source>
        <dbReference type="ARBA" id="ARBA00004123"/>
    </source>
</evidence>
<evidence type="ECO:0000256" key="4">
    <source>
        <dbReference type="ARBA" id="ARBA00022833"/>
    </source>
</evidence>
<feature type="binding site" evidence="9">
    <location>
        <position position="17"/>
    </location>
    <ligand>
        <name>Zn(2+)</name>
        <dbReference type="ChEBI" id="CHEBI:29105"/>
    </ligand>
</feature>
<evidence type="ECO:0000256" key="5">
    <source>
        <dbReference type="ARBA" id="ARBA00023015"/>
    </source>
</evidence>
<feature type="region of interest" description="Disordered" evidence="10">
    <location>
        <begin position="311"/>
        <end position="355"/>
    </location>
</feature>
<evidence type="ECO:0000259" key="11">
    <source>
        <dbReference type="PROSITE" id="PS50114"/>
    </source>
</evidence>
<feature type="binding site" evidence="9">
    <location>
        <position position="68"/>
    </location>
    <ligand>
        <name>Zn(2+)</name>
        <dbReference type="ChEBI" id="CHEBI:29105"/>
    </ligand>
</feature>
<dbReference type="PANTHER" id="PTHR10071:SF337">
    <property type="entry name" value="GATA-BINDING FACTOR A"/>
    <property type="match status" value="1"/>
</dbReference>
<name>A0A0T6AYC5_9SCAR</name>
<keyword evidence="3 8" id="KW-0863">Zinc-finger</keyword>
<evidence type="ECO:0000256" key="9">
    <source>
        <dbReference type="PROSITE-ProRule" id="PRU01263"/>
    </source>
</evidence>
<comment type="subcellular location">
    <subcellularLocation>
        <location evidence="1">Nucleus</location>
    </subcellularLocation>
</comment>
<comment type="caution">
    <text evidence="13">The sequence shown here is derived from an EMBL/GenBank/DDBJ whole genome shotgun (WGS) entry which is preliminary data.</text>
</comment>
<dbReference type="OrthoDB" id="515401at2759"/>
<dbReference type="GO" id="GO:0045165">
    <property type="term" value="P:cell fate commitment"/>
    <property type="evidence" value="ECO:0007669"/>
    <property type="project" value="TreeGrafter"/>
</dbReference>
<dbReference type="InterPro" id="IPR000679">
    <property type="entry name" value="Znf_GATA"/>
</dbReference>
<dbReference type="InterPro" id="IPR012934">
    <property type="entry name" value="Znf_AD"/>
</dbReference>
<evidence type="ECO:0000259" key="12">
    <source>
        <dbReference type="PROSITE" id="PS51915"/>
    </source>
</evidence>
<dbReference type="AlphaFoldDB" id="A0A0T6AYC5"/>
<dbReference type="InterPro" id="IPR013088">
    <property type="entry name" value="Znf_NHR/GATA"/>
</dbReference>
<dbReference type="PROSITE" id="PS51915">
    <property type="entry name" value="ZAD"/>
    <property type="match status" value="1"/>
</dbReference>
<dbReference type="Pfam" id="PF00320">
    <property type="entry name" value="GATA"/>
    <property type="match status" value="1"/>
</dbReference>
<keyword evidence="14" id="KW-1185">Reference proteome</keyword>
<dbReference type="GO" id="GO:0005634">
    <property type="term" value="C:nucleus"/>
    <property type="evidence" value="ECO:0007669"/>
    <property type="project" value="UniProtKB-SubCell"/>
</dbReference>
<dbReference type="Gene3D" id="3.40.1800.20">
    <property type="match status" value="1"/>
</dbReference>
<keyword evidence="7" id="KW-0539">Nucleus</keyword>
<dbReference type="EMBL" id="LJIG01022525">
    <property type="protein sequence ID" value="KRT80118.1"/>
    <property type="molecule type" value="Genomic_DNA"/>
</dbReference>
<feature type="compositionally biased region" description="Polar residues" evidence="10">
    <location>
        <begin position="128"/>
        <end position="146"/>
    </location>
</feature>
<dbReference type="PANTHER" id="PTHR10071">
    <property type="entry name" value="TRANSCRIPTION FACTOR GATA FAMILY MEMBER"/>
    <property type="match status" value="1"/>
</dbReference>
<feature type="domain" description="ZAD" evidence="12">
    <location>
        <begin position="12"/>
        <end position="92"/>
    </location>
</feature>
<dbReference type="CDD" id="cd00202">
    <property type="entry name" value="ZnF_GATA"/>
    <property type="match status" value="1"/>
</dbReference>
<dbReference type="SMART" id="SM00401">
    <property type="entry name" value="ZnF_GATA"/>
    <property type="match status" value="1"/>
</dbReference>
<evidence type="ECO:0000256" key="10">
    <source>
        <dbReference type="SAM" id="MobiDB-lite"/>
    </source>
</evidence>
<evidence type="ECO:0000256" key="6">
    <source>
        <dbReference type="ARBA" id="ARBA00023163"/>
    </source>
</evidence>
<accession>A0A0T6AYC5</accession>
<proteinExistence type="predicted"/>
<evidence type="ECO:0000256" key="8">
    <source>
        <dbReference type="PROSITE-ProRule" id="PRU00094"/>
    </source>
</evidence>
<dbReference type="Gene3D" id="3.30.50.10">
    <property type="entry name" value="Erythroid Transcription Factor GATA-1, subunit A"/>
    <property type="match status" value="1"/>
</dbReference>